<dbReference type="GO" id="GO:0005254">
    <property type="term" value="F:chloride channel activity"/>
    <property type="evidence" value="ECO:0007669"/>
    <property type="project" value="InterPro"/>
</dbReference>
<keyword evidence="5" id="KW-0406">Ion transport</keyword>
<dbReference type="Proteomes" id="UP000518288">
    <property type="component" value="Unassembled WGS sequence"/>
</dbReference>
<keyword evidence="6 8" id="KW-0472">Membrane</keyword>
<evidence type="ECO:0000256" key="5">
    <source>
        <dbReference type="ARBA" id="ARBA00023065"/>
    </source>
</evidence>
<dbReference type="GO" id="GO:0016020">
    <property type="term" value="C:membrane"/>
    <property type="evidence" value="ECO:0007669"/>
    <property type="project" value="UniProtKB-SubCell"/>
</dbReference>
<comment type="caution">
    <text evidence="9">The sequence shown here is derived from an EMBL/GenBank/DDBJ whole genome shotgun (WGS) entry which is preliminary data.</text>
</comment>
<comment type="subcellular location">
    <subcellularLocation>
        <location evidence="1">Membrane</location>
        <topology evidence="1">Multi-pass membrane protein</topology>
    </subcellularLocation>
</comment>
<evidence type="ECO:0000256" key="1">
    <source>
        <dbReference type="ARBA" id="ARBA00004141"/>
    </source>
</evidence>
<evidence type="ECO:0000313" key="10">
    <source>
        <dbReference type="Proteomes" id="UP000518288"/>
    </source>
</evidence>
<keyword evidence="2" id="KW-0813">Transport</keyword>
<evidence type="ECO:0000256" key="4">
    <source>
        <dbReference type="ARBA" id="ARBA00022989"/>
    </source>
</evidence>
<evidence type="ECO:0000313" key="9">
    <source>
        <dbReference type="EMBL" id="NYG31393.1"/>
    </source>
</evidence>
<feature type="compositionally biased region" description="Low complexity" evidence="7">
    <location>
        <begin position="82"/>
        <end position="94"/>
    </location>
</feature>
<proteinExistence type="predicted"/>
<protein>
    <submittedName>
        <fullName evidence="9">Uncharacterized protein</fullName>
    </submittedName>
</protein>
<dbReference type="EMBL" id="JACCFH010000001">
    <property type="protein sequence ID" value="NYG31393.1"/>
    <property type="molecule type" value="Genomic_DNA"/>
</dbReference>
<dbReference type="InterPro" id="IPR044669">
    <property type="entry name" value="YneE/VCCN1/2-like"/>
</dbReference>
<evidence type="ECO:0000256" key="6">
    <source>
        <dbReference type="ARBA" id="ARBA00023136"/>
    </source>
</evidence>
<feature type="region of interest" description="Disordered" evidence="7">
    <location>
        <begin position="70"/>
        <end position="94"/>
    </location>
</feature>
<keyword evidence="10" id="KW-1185">Reference proteome</keyword>
<dbReference type="Pfam" id="PF25539">
    <property type="entry name" value="Bestrophin_2"/>
    <property type="match status" value="1"/>
</dbReference>
<organism evidence="9 10">
    <name type="scientific">Sphaerotilus montanus</name>
    <dbReference type="NCBI Taxonomy" id="522889"/>
    <lineage>
        <taxon>Bacteria</taxon>
        <taxon>Pseudomonadati</taxon>
        <taxon>Pseudomonadota</taxon>
        <taxon>Betaproteobacteria</taxon>
        <taxon>Burkholderiales</taxon>
        <taxon>Sphaerotilaceae</taxon>
        <taxon>Sphaerotilus</taxon>
    </lineage>
</organism>
<keyword evidence="3 8" id="KW-0812">Transmembrane</keyword>
<evidence type="ECO:0000256" key="8">
    <source>
        <dbReference type="SAM" id="Phobius"/>
    </source>
</evidence>
<name>A0A7Y9U3Z2_9BURK</name>
<keyword evidence="4 8" id="KW-1133">Transmembrane helix</keyword>
<sequence>MAPAGAAGRAHGPRRVIVRPRPHWVHLLFVRRGSMVRQILAQQLFTVGFALLVALAHGCFFQWKVTLTRKREKPRPSGRGGRAQARAASRWLGG</sequence>
<evidence type="ECO:0000256" key="3">
    <source>
        <dbReference type="ARBA" id="ARBA00022692"/>
    </source>
</evidence>
<reference evidence="9 10" key="1">
    <citation type="submission" date="2020-07" db="EMBL/GenBank/DDBJ databases">
        <title>Genomic Encyclopedia of Archaeal and Bacterial Type Strains, Phase II (KMG-II): from individual species to whole genera.</title>
        <authorList>
            <person name="Goeker M."/>
        </authorList>
    </citation>
    <scope>NUCLEOTIDE SEQUENCE [LARGE SCALE GENOMIC DNA]</scope>
    <source>
        <strain evidence="9 10">DSM 21226</strain>
    </source>
</reference>
<feature type="transmembrane region" description="Helical" evidence="8">
    <location>
        <begin position="39"/>
        <end position="63"/>
    </location>
</feature>
<dbReference type="AlphaFoldDB" id="A0A7Y9U3Z2"/>
<evidence type="ECO:0000256" key="7">
    <source>
        <dbReference type="SAM" id="MobiDB-lite"/>
    </source>
</evidence>
<gene>
    <name evidence="9" type="ORF">BDD16_000379</name>
</gene>
<evidence type="ECO:0000256" key="2">
    <source>
        <dbReference type="ARBA" id="ARBA00022448"/>
    </source>
</evidence>
<accession>A0A7Y9U3Z2</accession>